<evidence type="ECO:0000313" key="3">
    <source>
        <dbReference type="Proteomes" id="UP000324974"/>
    </source>
</evidence>
<dbReference type="Proteomes" id="UP000324974">
    <property type="component" value="Chromosome"/>
</dbReference>
<proteinExistence type="predicted"/>
<feature type="signal peptide" evidence="1">
    <location>
        <begin position="1"/>
        <end position="18"/>
    </location>
</feature>
<accession>A0A5C1API1</accession>
<dbReference type="KEGG" id="lrs:PX52LOC_07008"/>
<dbReference type="EMBL" id="CP042425">
    <property type="protein sequence ID" value="QEL19926.1"/>
    <property type="molecule type" value="Genomic_DNA"/>
</dbReference>
<keyword evidence="3" id="KW-1185">Reference proteome</keyword>
<gene>
    <name evidence="2" type="ORF">PX52LOC_07008</name>
</gene>
<dbReference type="AlphaFoldDB" id="A0A5C1API1"/>
<name>A0A5C1API1_9BACT</name>
<evidence type="ECO:0000313" key="2">
    <source>
        <dbReference type="EMBL" id="QEL19926.1"/>
    </source>
</evidence>
<dbReference type="RefSeq" id="WP_149114265.1">
    <property type="nucleotide sequence ID" value="NZ_CP042425.1"/>
</dbReference>
<keyword evidence="1" id="KW-0732">Signal</keyword>
<organism evidence="2 3">
    <name type="scientific">Limnoglobus roseus</name>
    <dbReference type="NCBI Taxonomy" id="2598579"/>
    <lineage>
        <taxon>Bacteria</taxon>
        <taxon>Pseudomonadati</taxon>
        <taxon>Planctomycetota</taxon>
        <taxon>Planctomycetia</taxon>
        <taxon>Gemmatales</taxon>
        <taxon>Gemmataceae</taxon>
        <taxon>Limnoglobus</taxon>
    </lineage>
</organism>
<feature type="chain" id="PRO_5022753218" evidence="1">
    <location>
        <begin position="19"/>
        <end position="141"/>
    </location>
</feature>
<reference evidence="3" key="1">
    <citation type="submission" date="2019-08" db="EMBL/GenBank/DDBJ databases">
        <title>Limnoglobus roseus gen. nov., sp. nov., a novel freshwater planctomycete with a giant genome from the family Gemmataceae.</title>
        <authorList>
            <person name="Kulichevskaya I.S."/>
            <person name="Naumoff D.G."/>
            <person name="Miroshnikov K."/>
            <person name="Ivanova A."/>
            <person name="Philippov D.A."/>
            <person name="Hakobyan A."/>
            <person name="Rijpstra I.C."/>
            <person name="Sinninghe Damste J.S."/>
            <person name="Liesack W."/>
            <person name="Dedysh S.N."/>
        </authorList>
    </citation>
    <scope>NUCLEOTIDE SEQUENCE [LARGE SCALE GENOMIC DNA]</scope>
    <source>
        <strain evidence="3">PX52</strain>
    </source>
</reference>
<evidence type="ECO:0000256" key="1">
    <source>
        <dbReference type="SAM" id="SignalP"/>
    </source>
</evidence>
<sequence>MRCSLVLVVVFFVADVPAADEAPKASATRDGKKCKFPEKGVAAGVEATTALLETCRDKAAGTADDMKKARDGDHVRLVFAKPVAVMVGDMKLEVSELVLTLPLNTGVFWLRAGDKVIRCTKYRFEKEEDFLAWCYTATRAD</sequence>
<protein>
    <submittedName>
        <fullName evidence="2">Uncharacterized protein</fullName>
    </submittedName>
</protein>